<feature type="compositionally biased region" description="Low complexity" evidence="1">
    <location>
        <begin position="131"/>
        <end position="147"/>
    </location>
</feature>
<dbReference type="Proteomes" id="UP001190700">
    <property type="component" value="Unassembled WGS sequence"/>
</dbReference>
<keyword evidence="2" id="KW-0812">Transmembrane</keyword>
<name>A0AAE0BWH0_9CHLO</name>
<keyword evidence="2" id="KW-1133">Transmembrane helix</keyword>
<gene>
    <name evidence="3" type="ORF">CYMTET_46265</name>
</gene>
<evidence type="ECO:0000256" key="1">
    <source>
        <dbReference type="SAM" id="MobiDB-lite"/>
    </source>
</evidence>
<feature type="region of interest" description="Disordered" evidence="1">
    <location>
        <begin position="120"/>
        <end position="147"/>
    </location>
</feature>
<sequence>MDVPPPSPSPPNPATSASHDLIVASSLQLDISQFEDEAFKASFIEDYRAELALSAEVPIDAVKVLSIYAGSVMVESQVEFEGEENAASFQTTLESEDNVFSQDFTQEYGEVAIESTTLVARASPPPSTSVSAGTPASASSDDDSTSSASLSAGVLAMVVLGAAAMLISAALFARHISQKQAHVDTDQSEQTSDLKNSDSETHEQHKRDSQLMTRGQTMWADESDPEGGQQRVSVRGHKLGINLATTVNPLFKRSRKNLAPDNTKL</sequence>
<evidence type="ECO:0000313" key="4">
    <source>
        <dbReference type="Proteomes" id="UP001190700"/>
    </source>
</evidence>
<keyword evidence="2" id="KW-0472">Membrane</keyword>
<reference evidence="3 4" key="1">
    <citation type="journal article" date="2015" name="Genome Biol. Evol.">
        <title>Comparative Genomics of a Bacterivorous Green Alga Reveals Evolutionary Causalities and Consequences of Phago-Mixotrophic Mode of Nutrition.</title>
        <authorList>
            <person name="Burns J.A."/>
            <person name="Paasch A."/>
            <person name="Narechania A."/>
            <person name="Kim E."/>
        </authorList>
    </citation>
    <scope>NUCLEOTIDE SEQUENCE [LARGE SCALE GENOMIC DNA]</scope>
    <source>
        <strain evidence="3 4">PLY_AMNH</strain>
    </source>
</reference>
<comment type="caution">
    <text evidence="3">The sequence shown here is derived from an EMBL/GenBank/DDBJ whole genome shotgun (WGS) entry which is preliminary data.</text>
</comment>
<protein>
    <submittedName>
        <fullName evidence="3">Uncharacterized protein</fullName>
    </submittedName>
</protein>
<keyword evidence="4" id="KW-1185">Reference proteome</keyword>
<feature type="transmembrane region" description="Helical" evidence="2">
    <location>
        <begin position="150"/>
        <end position="173"/>
    </location>
</feature>
<evidence type="ECO:0000313" key="3">
    <source>
        <dbReference type="EMBL" id="KAK3244111.1"/>
    </source>
</evidence>
<dbReference type="AlphaFoldDB" id="A0AAE0BWH0"/>
<feature type="region of interest" description="Disordered" evidence="1">
    <location>
        <begin position="182"/>
        <end position="237"/>
    </location>
</feature>
<evidence type="ECO:0000256" key="2">
    <source>
        <dbReference type="SAM" id="Phobius"/>
    </source>
</evidence>
<dbReference type="EMBL" id="LGRX02032273">
    <property type="protein sequence ID" value="KAK3244111.1"/>
    <property type="molecule type" value="Genomic_DNA"/>
</dbReference>
<accession>A0AAE0BWH0</accession>
<proteinExistence type="predicted"/>
<organism evidence="3 4">
    <name type="scientific">Cymbomonas tetramitiformis</name>
    <dbReference type="NCBI Taxonomy" id="36881"/>
    <lineage>
        <taxon>Eukaryota</taxon>
        <taxon>Viridiplantae</taxon>
        <taxon>Chlorophyta</taxon>
        <taxon>Pyramimonadophyceae</taxon>
        <taxon>Pyramimonadales</taxon>
        <taxon>Pyramimonadaceae</taxon>
        <taxon>Cymbomonas</taxon>
    </lineage>
</organism>
<feature type="compositionally biased region" description="Basic and acidic residues" evidence="1">
    <location>
        <begin position="195"/>
        <end position="209"/>
    </location>
</feature>